<dbReference type="InterPro" id="IPR036291">
    <property type="entry name" value="NAD(P)-bd_dom_sf"/>
</dbReference>
<dbReference type="AlphaFoldDB" id="Q89P19"/>
<evidence type="ECO:0000313" key="3">
    <source>
        <dbReference type="EMBL" id="BAC48929.1"/>
    </source>
</evidence>
<dbReference type="InterPro" id="IPR051450">
    <property type="entry name" value="Gfo/Idh/MocA_Oxidoreductases"/>
</dbReference>
<dbReference type="Gene3D" id="3.40.50.720">
    <property type="entry name" value="NAD(P)-binding Rossmann-like Domain"/>
    <property type="match status" value="1"/>
</dbReference>
<evidence type="ECO:0000259" key="2">
    <source>
        <dbReference type="Pfam" id="PF22725"/>
    </source>
</evidence>
<dbReference type="SUPFAM" id="SSF55347">
    <property type="entry name" value="Glyceraldehyde-3-phosphate dehydrogenase-like, C-terminal domain"/>
    <property type="match status" value="1"/>
</dbReference>
<dbReference type="InParanoid" id="Q89P19"/>
<dbReference type="InterPro" id="IPR000683">
    <property type="entry name" value="Gfo/Idh/MocA-like_OxRdtase_N"/>
</dbReference>
<dbReference type="eggNOG" id="COG0673">
    <property type="taxonomic scope" value="Bacteria"/>
</dbReference>
<feature type="domain" description="GFO/IDH/MocA-like oxidoreductase" evidence="2">
    <location>
        <begin position="156"/>
        <end position="260"/>
    </location>
</feature>
<dbReference type="SUPFAM" id="SSF51735">
    <property type="entry name" value="NAD(P)-binding Rossmann-fold domains"/>
    <property type="match status" value="1"/>
</dbReference>
<dbReference type="KEGG" id="bja:blr3664"/>
<name>Q89P19_BRADU</name>
<organism evidence="3 4">
    <name type="scientific">Bradyrhizobium diazoefficiens (strain JCM 10833 / BCRC 13528 / IAM 13628 / NBRC 14792 / USDA 110)</name>
    <dbReference type="NCBI Taxonomy" id="224911"/>
    <lineage>
        <taxon>Bacteria</taxon>
        <taxon>Pseudomonadati</taxon>
        <taxon>Pseudomonadota</taxon>
        <taxon>Alphaproteobacteria</taxon>
        <taxon>Hyphomicrobiales</taxon>
        <taxon>Nitrobacteraceae</taxon>
        <taxon>Bradyrhizobium</taxon>
    </lineage>
</organism>
<feature type="domain" description="Gfo/Idh/MocA-like oxidoreductase N-terminal" evidence="1">
    <location>
        <begin position="31"/>
        <end position="147"/>
    </location>
</feature>
<dbReference type="EnsemblBacteria" id="BAC48929">
    <property type="protein sequence ID" value="BAC48929"/>
    <property type="gene ID" value="BAC48929"/>
</dbReference>
<dbReference type="EMBL" id="BA000040">
    <property type="protein sequence ID" value="BAC48929.1"/>
    <property type="molecule type" value="Genomic_DNA"/>
</dbReference>
<gene>
    <name evidence="3" type="ordered locus">blr3664</name>
</gene>
<dbReference type="GO" id="GO:0000166">
    <property type="term" value="F:nucleotide binding"/>
    <property type="evidence" value="ECO:0007669"/>
    <property type="project" value="InterPro"/>
</dbReference>
<keyword evidence="4" id="KW-1185">Reference proteome</keyword>
<dbReference type="InterPro" id="IPR055170">
    <property type="entry name" value="GFO_IDH_MocA-like_dom"/>
</dbReference>
<dbReference type="Proteomes" id="UP000002526">
    <property type="component" value="Chromosome"/>
</dbReference>
<dbReference type="STRING" id="224911.AAV28_15325"/>
<dbReference type="PANTHER" id="PTHR43377">
    <property type="entry name" value="BILIVERDIN REDUCTASE A"/>
    <property type="match status" value="1"/>
</dbReference>
<reference evidence="4" key="1">
    <citation type="journal article" date="2002" name="DNA Res.">
        <title>Complete genomic sequence of nitrogen-fixing symbiotic bacterium Bradyrhizobium japonicum USDA110.</title>
        <authorList>
            <person name="Kaneko T."/>
            <person name="Nakamura Y."/>
            <person name="Sato S."/>
            <person name="Minamisawa K."/>
            <person name="Uchiumi T."/>
            <person name="Sasamoto S."/>
            <person name="Watanabe A."/>
            <person name="Idesawa K."/>
            <person name="Iriguchi M."/>
            <person name="Kawashima K."/>
            <person name="Kohara M."/>
            <person name="Matsumoto M."/>
            <person name="Shimpo S."/>
            <person name="Tsuruoka H."/>
            <person name="Wada T."/>
            <person name="Yamada M."/>
            <person name="Tabata S."/>
        </authorList>
    </citation>
    <scope>NUCLEOTIDE SEQUENCE [LARGE SCALE GENOMIC DNA]</scope>
    <source>
        <strain evidence="4">JCM 10833 / BCRC 13528 / IAM 13628 / NBRC 14792 / USDA 110</strain>
    </source>
</reference>
<evidence type="ECO:0000313" key="4">
    <source>
        <dbReference type="Proteomes" id="UP000002526"/>
    </source>
</evidence>
<dbReference type="PANTHER" id="PTHR43377:SF8">
    <property type="entry name" value="BLR3664 PROTEIN"/>
    <property type="match status" value="1"/>
</dbReference>
<dbReference type="Gene3D" id="3.30.360.10">
    <property type="entry name" value="Dihydrodipicolinate Reductase, domain 2"/>
    <property type="match status" value="1"/>
</dbReference>
<dbReference type="PATRIC" id="fig|224911.5.peg.3652"/>
<dbReference type="Pfam" id="PF22725">
    <property type="entry name" value="GFO_IDH_MocA_C3"/>
    <property type="match status" value="1"/>
</dbReference>
<protein>
    <submittedName>
        <fullName evidence="3">Blr3664 protein</fullName>
    </submittedName>
</protein>
<proteinExistence type="predicted"/>
<dbReference type="Pfam" id="PF01408">
    <property type="entry name" value="GFO_IDH_MocA"/>
    <property type="match status" value="1"/>
</dbReference>
<dbReference type="PhylomeDB" id="Q89P19"/>
<dbReference type="HOGENOM" id="CLU_023194_1_1_5"/>
<dbReference type="OrthoDB" id="9792935at2"/>
<sequence length="377" mass="39916">MESNSNSDQLVLEASPGATQIKRGCGMSRVAVAVIGAGAIGRAHCETIRRSESCRLAAIAEPAAAGKTYAESLGVPWYADARDLLGIMKPDAAIIATPNATHREFAIACIERGIVALVEKPIASTLADAAAIAAASERAGVAVLVGHHRRHNPITRRARSLIAEGALGRLTSATVLATFYKPADYFEVAWRREPGGGPVLINLIHEIDLVRHLCGEIASVQAVVSNAVRGFDVEDSAAILLRLAGGALVTLSLSDTAASPWSWDLASGESLNYPPQPAAVQTHFLSGTEGALALPTLDYWHYSSAKSWFAPISRDSVGVERGDPYLAQIDHLARVVRGSEAPLITARDGMLTLRATMAVHKAAKTGQIVRPDQEMEL</sequence>
<accession>Q89P19</accession>
<dbReference type="FunCoup" id="Q89P19">
    <property type="interactions" value="172"/>
</dbReference>
<evidence type="ECO:0000259" key="1">
    <source>
        <dbReference type="Pfam" id="PF01408"/>
    </source>
</evidence>